<reference evidence="1" key="1">
    <citation type="journal article" date="2014" name="Int. J. Syst. Evol. Microbiol.">
        <title>Complete genome sequence of Corynebacterium casei LMG S-19264T (=DSM 44701T), isolated from a smear-ripened cheese.</title>
        <authorList>
            <consortium name="US DOE Joint Genome Institute (JGI-PGF)"/>
            <person name="Walter F."/>
            <person name="Albersmeier A."/>
            <person name="Kalinowski J."/>
            <person name="Ruckert C."/>
        </authorList>
    </citation>
    <scope>NUCLEOTIDE SEQUENCE</scope>
    <source>
        <strain evidence="1">KCTC 42097</strain>
    </source>
</reference>
<evidence type="ECO:0000313" key="2">
    <source>
        <dbReference type="Proteomes" id="UP000641137"/>
    </source>
</evidence>
<reference evidence="1" key="2">
    <citation type="submission" date="2020-09" db="EMBL/GenBank/DDBJ databases">
        <authorList>
            <person name="Sun Q."/>
            <person name="Kim S."/>
        </authorList>
    </citation>
    <scope>NUCLEOTIDE SEQUENCE</scope>
    <source>
        <strain evidence="1">KCTC 42097</strain>
    </source>
</reference>
<keyword evidence="2" id="KW-1185">Reference proteome</keyword>
<dbReference type="AlphaFoldDB" id="A0A8J3DL55"/>
<proteinExistence type="predicted"/>
<organism evidence="1 2">
    <name type="scientific">Limoniibacter endophyticus</name>
    <dbReference type="NCBI Taxonomy" id="1565040"/>
    <lineage>
        <taxon>Bacteria</taxon>
        <taxon>Pseudomonadati</taxon>
        <taxon>Pseudomonadota</taxon>
        <taxon>Alphaproteobacteria</taxon>
        <taxon>Hyphomicrobiales</taxon>
        <taxon>Bartonellaceae</taxon>
        <taxon>Limoniibacter</taxon>
    </lineage>
</organism>
<dbReference type="RefSeq" id="WP_189488540.1">
    <property type="nucleotide sequence ID" value="NZ_BMZO01000003.1"/>
</dbReference>
<comment type="caution">
    <text evidence="1">The sequence shown here is derived from an EMBL/GenBank/DDBJ whole genome shotgun (WGS) entry which is preliminary data.</text>
</comment>
<dbReference type="EMBL" id="BMZO01000003">
    <property type="protein sequence ID" value="GHC66704.1"/>
    <property type="molecule type" value="Genomic_DNA"/>
</dbReference>
<protein>
    <submittedName>
        <fullName evidence="1">Uncharacterized protein</fullName>
    </submittedName>
</protein>
<sequence length="82" mass="9095">MRVLYVHPTEGRGERRCLAFVDIELNEDIRLNGLRLIQQPDGRHFIYACQAGKHRTATFSPALARKLTDIAVEAYGAANAAG</sequence>
<evidence type="ECO:0000313" key="1">
    <source>
        <dbReference type="EMBL" id="GHC66704.1"/>
    </source>
</evidence>
<gene>
    <name evidence="1" type="ORF">GCM10010136_10010</name>
</gene>
<accession>A0A8J3DL55</accession>
<dbReference type="Proteomes" id="UP000641137">
    <property type="component" value="Unassembled WGS sequence"/>
</dbReference>
<name>A0A8J3DL55_9HYPH</name>